<evidence type="ECO:0000256" key="1">
    <source>
        <dbReference type="ARBA" id="ARBA00022679"/>
    </source>
</evidence>
<comment type="catalytic activity">
    <reaction evidence="7">
        <text>L-seryl-[protein] + ATP = O-phospho-L-seryl-[protein] + ADP + H(+)</text>
        <dbReference type="Rhea" id="RHEA:17989"/>
        <dbReference type="Rhea" id="RHEA-COMP:9863"/>
        <dbReference type="Rhea" id="RHEA-COMP:11604"/>
        <dbReference type="ChEBI" id="CHEBI:15378"/>
        <dbReference type="ChEBI" id="CHEBI:29999"/>
        <dbReference type="ChEBI" id="CHEBI:30616"/>
        <dbReference type="ChEBI" id="CHEBI:83421"/>
        <dbReference type="ChEBI" id="CHEBI:456216"/>
        <dbReference type="EC" id="2.7.12.2"/>
    </reaction>
</comment>
<dbReference type="PANTHER" id="PTHR48013:SF9">
    <property type="entry name" value="DUAL SPECIFICITY MITOGEN-ACTIVATED PROTEIN KINASE KINASE 5"/>
    <property type="match status" value="1"/>
</dbReference>
<evidence type="ECO:0000313" key="12">
    <source>
        <dbReference type="Proteomes" id="UP000013827"/>
    </source>
</evidence>
<protein>
    <recommendedName>
        <fullName evidence="6">mitogen-activated protein kinase kinase</fullName>
        <ecNumber evidence="6">2.7.12.2</ecNumber>
    </recommendedName>
</protein>
<dbReference type="GeneID" id="17263464"/>
<comment type="similarity">
    <text evidence="5">Belongs to the protein kinase superfamily. STE Ser/Thr protein kinase family. MAP kinase kinase subfamily.</text>
</comment>
<dbReference type="SUPFAM" id="SSF56112">
    <property type="entry name" value="Protein kinase-like (PK-like)"/>
    <property type="match status" value="1"/>
</dbReference>
<evidence type="ECO:0000256" key="3">
    <source>
        <dbReference type="ARBA" id="ARBA00022777"/>
    </source>
</evidence>
<evidence type="ECO:0000256" key="5">
    <source>
        <dbReference type="ARBA" id="ARBA00038035"/>
    </source>
</evidence>
<dbReference type="SMART" id="SM00220">
    <property type="entry name" value="S_TKc"/>
    <property type="match status" value="1"/>
</dbReference>
<dbReference type="PIRSF" id="PIRSF000654">
    <property type="entry name" value="Integrin-linked_kinase"/>
    <property type="match status" value="1"/>
</dbReference>
<evidence type="ECO:0000256" key="9">
    <source>
        <dbReference type="ARBA" id="ARBA00051693"/>
    </source>
</evidence>
<evidence type="ECO:0000256" key="7">
    <source>
        <dbReference type="ARBA" id="ARBA00049014"/>
    </source>
</evidence>
<keyword evidence="12" id="KW-1185">Reference proteome</keyword>
<dbReference type="EC" id="2.7.12.2" evidence="6"/>
<organism evidence="11 12">
    <name type="scientific">Emiliania huxleyi (strain CCMP1516)</name>
    <dbReference type="NCBI Taxonomy" id="280463"/>
    <lineage>
        <taxon>Eukaryota</taxon>
        <taxon>Haptista</taxon>
        <taxon>Haptophyta</taxon>
        <taxon>Prymnesiophyceae</taxon>
        <taxon>Isochrysidales</taxon>
        <taxon>Noelaerhabdaceae</taxon>
        <taxon>Emiliania</taxon>
    </lineage>
</organism>
<proteinExistence type="inferred from homology"/>
<dbReference type="eggNOG" id="KOG0581">
    <property type="taxonomic scope" value="Eukaryota"/>
</dbReference>
<dbReference type="Gene3D" id="3.30.200.20">
    <property type="entry name" value="Phosphorylase Kinase, domain 1"/>
    <property type="match status" value="1"/>
</dbReference>
<evidence type="ECO:0000256" key="4">
    <source>
        <dbReference type="ARBA" id="ARBA00022840"/>
    </source>
</evidence>
<dbReference type="HOGENOM" id="CLU_000288_63_23_1"/>
<sequence>ALKQVTVFEPAKRLQAVSELRIMRKHRCPWLVALYNAFYEEARARVYAAMELMDAGSLAELVEQHREAGGLRDEAELRRMLRGLAYLHEQRQVHRDLKPANVLLNSQGAVKISDFGISSQLEATGEGICSTSLCSTFVGTTCYMSPERLRAEAYSYSSDIWSFGLILLELASGAYPFAEIRRYQRLAHPPPPYSTSGGAFYQLLGQIADEPAPTLPAGHFSASLRDLLRRCLDKDPTRRPTAQELLSDAWLASGSHSHA</sequence>
<comment type="catalytic activity">
    <reaction evidence="8">
        <text>L-threonyl-[protein] + ATP = O-phospho-L-threonyl-[protein] + ADP + H(+)</text>
        <dbReference type="Rhea" id="RHEA:46608"/>
        <dbReference type="Rhea" id="RHEA-COMP:11060"/>
        <dbReference type="Rhea" id="RHEA-COMP:11605"/>
        <dbReference type="ChEBI" id="CHEBI:15378"/>
        <dbReference type="ChEBI" id="CHEBI:30013"/>
        <dbReference type="ChEBI" id="CHEBI:30616"/>
        <dbReference type="ChEBI" id="CHEBI:61977"/>
        <dbReference type="ChEBI" id="CHEBI:456216"/>
        <dbReference type="EC" id="2.7.12.2"/>
    </reaction>
</comment>
<evidence type="ECO:0000259" key="10">
    <source>
        <dbReference type="PROSITE" id="PS50011"/>
    </source>
</evidence>
<dbReference type="Pfam" id="PF00069">
    <property type="entry name" value="Pkinase"/>
    <property type="match status" value="1"/>
</dbReference>
<name>A0A0D3J1D1_EMIH1</name>
<evidence type="ECO:0000256" key="8">
    <source>
        <dbReference type="ARBA" id="ARBA00049299"/>
    </source>
</evidence>
<comment type="catalytic activity">
    <reaction evidence="9">
        <text>L-tyrosyl-[protein] + ATP = O-phospho-L-tyrosyl-[protein] + ADP + H(+)</text>
        <dbReference type="Rhea" id="RHEA:10596"/>
        <dbReference type="Rhea" id="RHEA-COMP:10136"/>
        <dbReference type="Rhea" id="RHEA-COMP:20101"/>
        <dbReference type="ChEBI" id="CHEBI:15378"/>
        <dbReference type="ChEBI" id="CHEBI:30616"/>
        <dbReference type="ChEBI" id="CHEBI:46858"/>
        <dbReference type="ChEBI" id="CHEBI:61978"/>
        <dbReference type="ChEBI" id="CHEBI:456216"/>
        <dbReference type="EC" id="2.7.12.2"/>
    </reaction>
</comment>
<dbReference type="EnsemblProtists" id="EOD17316">
    <property type="protein sequence ID" value="EOD17316"/>
    <property type="gene ID" value="EMIHUDRAFT_75779"/>
</dbReference>
<dbReference type="InterPro" id="IPR000719">
    <property type="entry name" value="Prot_kinase_dom"/>
</dbReference>
<dbReference type="KEGG" id="ehx:EMIHUDRAFT_75779"/>
<dbReference type="InterPro" id="IPR011009">
    <property type="entry name" value="Kinase-like_dom_sf"/>
</dbReference>
<dbReference type="GO" id="GO:0005524">
    <property type="term" value="F:ATP binding"/>
    <property type="evidence" value="ECO:0007669"/>
    <property type="project" value="UniProtKB-KW"/>
</dbReference>
<accession>A0A0D3J1D1</accession>
<feature type="domain" description="Protein kinase" evidence="10">
    <location>
        <begin position="1"/>
        <end position="251"/>
    </location>
</feature>
<dbReference type="STRING" id="2903.R1E2S0"/>
<dbReference type="AlphaFoldDB" id="A0A0D3J1D1"/>
<reference evidence="12" key="1">
    <citation type="journal article" date="2013" name="Nature">
        <title>Pan genome of the phytoplankton Emiliania underpins its global distribution.</title>
        <authorList>
            <person name="Read B.A."/>
            <person name="Kegel J."/>
            <person name="Klute M.J."/>
            <person name="Kuo A."/>
            <person name="Lefebvre S.C."/>
            <person name="Maumus F."/>
            <person name="Mayer C."/>
            <person name="Miller J."/>
            <person name="Monier A."/>
            <person name="Salamov A."/>
            <person name="Young J."/>
            <person name="Aguilar M."/>
            <person name="Claverie J.M."/>
            <person name="Frickenhaus S."/>
            <person name="Gonzalez K."/>
            <person name="Herman E.K."/>
            <person name="Lin Y.C."/>
            <person name="Napier J."/>
            <person name="Ogata H."/>
            <person name="Sarno A.F."/>
            <person name="Shmutz J."/>
            <person name="Schroeder D."/>
            <person name="de Vargas C."/>
            <person name="Verret F."/>
            <person name="von Dassow P."/>
            <person name="Valentin K."/>
            <person name="Van de Peer Y."/>
            <person name="Wheeler G."/>
            <person name="Dacks J.B."/>
            <person name="Delwiche C.F."/>
            <person name="Dyhrman S.T."/>
            <person name="Glockner G."/>
            <person name="John U."/>
            <person name="Richards T."/>
            <person name="Worden A.Z."/>
            <person name="Zhang X."/>
            <person name="Grigoriev I.V."/>
            <person name="Allen A.E."/>
            <person name="Bidle K."/>
            <person name="Borodovsky M."/>
            <person name="Bowler C."/>
            <person name="Brownlee C."/>
            <person name="Cock J.M."/>
            <person name="Elias M."/>
            <person name="Gladyshev V.N."/>
            <person name="Groth M."/>
            <person name="Guda C."/>
            <person name="Hadaegh A."/>
            <person name="Iglesias-Rodriguez M.D."/>
            <person name="Jenkins J."/>
            <person name="Jones B.M."/>
            <person name="Lawson T."/>
            <person name="Leese F."/>
            <person name="Lindquist E."/>
            <person name="Lobanov A."/>
            <person name="Lomsadze A."/>
            <person name="Malik S.B."/>
            <person name="Marsh M.E."/>
            <person name="Mackinder L."/>
            <person name="Mock T."/>
            <person name="Mueller-Roeber B."/>
            <person name="Pagarete A."/>
            <person name="Parker M."/>
            <person name="Probert I."/>
            <person name="Quesneville H."/>
            <person name="Raines C."/>
            <person name="Rensing S.A."/>
            <person name="Riano-Pachon D.M."/>
            <person name="Richier S."/>
            <person name="Rokitta S."/>
            <person name="Shiraiwa Y."/>
            <person name="Soanes D.M."/>
            <person name="van der Giezen M."/>
            <person name="Wahlund T.M."/>
            <person name="Williams B."/>
            <person name="Wilson W."/>
            <person name="Wolfe G."/>
            <person name="Wurch L.L."/>
        </authorList>
    </citation>
    <scope>NUCLEOTIDE SEQUENCE</scope>
</reference>
<dbReference type="Proteomes" id="UP000013827">
    <property type="component" value="Unassembled WGS sequence"/>
</dbReference>
<dbReference type="PANTHER" id="PTHR48013">
    <property type="entry name" value="DUAL SPECIFICITY MITOGEN-ACTIVATED PROTEIN KINASE KINASE 5-RELATED"/>
    <property type="match status" value="1"/>
</dbReference>
<evidence type="ECO:0000313" key="11">
    <source>
        <dbReference type="EnsemblProtists" id="EOD17316"/>
    </source>
</evidence>
<dbReference type="Gene3D" id="1.10.510.10">
    <property type="entry name" value="Transferase(Phosphotransferase) domain 1"/>
    <property type="match status" value="1"/>
</dbReference>
<dbReference type="PaxDb" id="2903-EOD17316"/>
<dbReference type="GO" id="GO:0004708">
    <property type="term" value="F:MAP kinase kinase activity"/>
    <property type="evidence" value="ECO:0007669"/>
    <property type="project" value="UniProtKB-EC"/>
</dbReference>
<evidence type="ECO:0000256" key="2">
    <source>
        <dbReference type="ARBA" id="ARBA00022741"/>
    </source>
</evidence>
<reference evidence="11" key="2">
    <citation type="submission" date="2024-10" db="UniProtKB">
        <authorList>
            <consortium name="EnsemblProtists"/>
        </authorList>
    </citation>
    <scope>IDENTIFICATION</scope>
</reference>
<keyword evidence="1" id="KW-0808">Transferase</keyword>
<keyword evidence="3" id="KW-0418">Kinase</keyword>
<dbReference type="RefSeq" id="XP_005769745.1">
    <property type="nucleotide sequence ID" value="XM_005769688.1"/>
</dbReference>
<dbReference type="PROSITE" id="PS50011">
    <property type="entry name" value="PROTEIN_KINASE_DOM"/>
    <property type="match status" value="1"/>
</dbReference>
<keyword evidence="4" id="KW-0067">ATP-binding</keyword>
<evidence type="ECO:0000256" key="6">
    <source>
        <dbReference type="ARBA" id="ARBA00038999"/>
    </source>
</evidence>
<keyword evidence="2" id="KW-0547">Nucleotide-binding</keyword>